<gene>
    <name evidence="5" type="ORF">CLV28_2467</name>
</gene>
<dbReference type="SUPFAM" id="SSF55846">
    <property type="entry name" value="N-acetylmuramoyl-L-alanine amidase-like"/>
    <property type="match status" value="1"/>
</dbReference>
<evidence type="ECO:0000313" key="5">
    <source>
        <dbReference type="EMBL" id="PJJ69990.1"/>
    </source>
</evidence>
<dbReference type="EMBL" id="PGFE01000004">
    <property type="protein sequence ID" value="PJJ69990.1"/>
    <property type="molecule type" value="Genomic_DNA"/>
</dbReference>
<organism evidence="5 6">
    <name type="scientific">Sediminihabitans luteus</name>
    <dbReference type="NCBI Taxonomy" id="1138585"/>
    <lineage>
        <taxon>Bacteria</taxon>
        <taxon>Bacillati</taxon>
        <taxon>Actinomycetota</taxon>
        <taxon>Actinomycetes</taxon>
        <taxon>Micrococcales</taxon>
        <taxon>Cellulomonadaceae</taxon>
        <taxon>Sediminihabitans</taxon>
    </lineage>
</organism>
<feature type="domain" description="N-acetylmuramoyl-L-alanine amidase" evidence="3">
    <location>
        <begin position="238"/>
        <end position="399"/>
    </location>
</feature>
<dbReference type="CDD" id="cd06583">
    <property type="entry name" value="PGRP"/>
    <property type="match status" value="1"/>
</dbReference>
<dbReference type="InterPro" id="IPR002502">
    <property type="entry name" value="Amidase_domain"/>
</dbReference>
<dbReference type="InterPro" id="IPR036505">
    <property type="entry name" value="Amidase/PGRP_sf"/>
</dbReference>
<evidence type="ECO:0000259" key="4">
    <source>
        <dbReference type="SMART" id="SM00701"/>
    </source>
</evidence>
<dbReference type="RefSeq" id="WP_100423610.1">
    <property type="nucleotide sequence ID" value="NZ_BOOX01000007.1"/>
</dbReference>
<name>A0A2M9CDR3_9CELL</name>
<comment type="similarity">
    <text evidence="1">Belongs to the N-acetylmuramoyl-L-alanine amidase 2 family.</text>
</comment>
<evidence type="ECO:0000313" key="6">
    <source>
        <dbReference type="Proteomes" id="UP000231693"/>
    </source>
</evidence>
<dbReference type="InterPro" id="IPR006619">
    <property type="entry name" value="PGRP_domain_met/bac"/>
</dbReference>
<dbReference type="GO" id="GO:0008745">
    <property type="term" value="F:N-acetylmuramoyl-L-alanine amidase activity"/>
    <property type="evidence" value="ECO:0007669"/>
    <property type="project" value="InterPro"/>
</dbReference>
<protein>
    <submittedName>
        <fullName evidence="5">N-acetylmuramoyl-L-alanine amidase</fullName>
    </submittedName>
</protein>
<evidence type="ECO:0000256" key="1">
    <source>
        <dbReference type="ARBA" id="ARBA00007553"/>
    </source>
</evidence>
<dbReference type="AlphaFoldDB" id="A0A2M9CDR3"/>
<dbReference type="OrthoDB" id="514320at2"/>
<evidence type="ECO:0000256" key="2">
    <source>
        <dbReference type="SAM" id="MobiDB-lite"/>
    </source>
</evidence>
<accession>A0A2M9CDR3</accession>
<dbReference type="GO" id="GO:0009253">
    <property type="term" value="P:peptidoglycan catabolic process"/>
    <property type="evidence" value="ECO:0007669"/>
    <property type="project" value="InterPro"/>
</dbReference>
<proteinExistence type="inferred from homology"/>
<dbReference type="PANTHER" id="PTHR11022:SF41">
    <property type="entry name" value="PEPTIDOGLYCAN-RECOGNITION PROTEIN LC-RELATED"/>
    <property type="match status" value="1"/>
</dbReference>
<reference evidence="5 6" key="1">
    <citation type="submission" date="2017-11" db="EMBL/GenBank/DDBJ databases">
        <title>Genomic Encyclopedia of Archaeal and Bacterial Type Strains, Phase II (KMG-II): From Individual Species to Whole Genera.</title>
        <authorList>
            <person name="Goeker M."/>
        </authorList>
    </citation>
    <scope>NUCLEOTIDE SEQUENCE [LARGE SCALE GENOMIC DNA]</scope>
    <source>
        <strain evidence="5 6">DSM 25478</strain>
    </source>
</reference>
<dbReference type="SMART" id="SM00644">
    <property type="entry name" value="Ami_2"/>
    <property type="match status" value="1"/>
</dbReference>
<sequence>MRTIVGGAAALVLAVGGVVLPVASLPVPQAHAVVPEFDAVELDGIDAEAVADATALVPAEESADVDAPAAQPEDVPPSDVESVTPEVARAATDEIDAEGTLAALSPLTFTGDFVVAGVTWDDADEDVVEVAVRVHEDGGWSEWSALEVDSLDVDGERGGTQPIVTGGADGVQARVVTRSGDVPTGLRVDVIDPGTSAADALAEPGPASSASAATADVLRPRIVTRAQWGADESRGGAWPEVSADLRAMYVHHTAGSNSYSTKDSAAIVRGIYAYHTGSRDWPDIGYQFLVDKGGTIFQGRRDAIHDLPIGAQAGGYNTQTIGVSAIGNYETAAPSSAMLSSIERLLGWKAYEHGLDPTGRTTLLTGGSTGSNTRAPAGTRVSVNVIQGHRDTNGTACPGRYLYAKLPAIRSEAKRLAHNANSFYGGARPALGTPAKVAVATGQAPAARSGSTTYAWRSVSGAVGYQVLHRVASYSQPMPDARAWNVLKVVKGTSVTVPTSAGYTRLVAVRAIDSSGRLGPVLTHTQSTRPVPASAMRTSGFTAASSSAYYWGRSLRATSTSARLTVSSVRDARQVFVVASTGPTSGRLAVYAGSQRVGIVDLRSTQTVRRQYLTIALPRAYSGTFSFRPLDSGAPVGISAVAFPRTPGRTTAGQAGLLSSPTFRAPTASSAPVRYTSTTNYYWNAVPGATSYDLFVRRASHGGAYAATWTSLGSTTSTKFSLPTTHPGGTWIFGVRARNALGVTKATPAVPMSVPVAFEAMKRSAGWTVHENPAVRRGVYTTATSAGRSLTVTGAKDVSRVQLMVATCGACGRLAVYVDGERVGTVSTSTRTNTLDTILEVRLPRTMSGTVVVRTLDARPTRVVAIATPRR</sequence>
<dbReference type="GO" id="GO:0005975">
    <property type="term" value="P:carbohydrate metabolic process"/>
    <property type="evidence" value="ECO:0007669"/>
    <property type="project" value="UniProtKB-ARBA"/>
</dbReference>
<comment type="caution">
    <text evidence="5">The sequence shown here is derived from an EMBL/GenBank/DDBJ whole genome shotgun (WGS) entry which is preliminary data.</text>
</comment>
<dbReference type="InterPro" id="IPR013783">
    <property type="entry name" value="Ig-like_fold"/>
</dbReference>
<feature type="region of interest" description="Disordered" evidence="2">
    <location>
        <begin position="60"/>
        <end position="82"/>
    </location>
</feature>
<feature type="domain" description="Peptidoglycan recognition protein family" evidence="4">
    <location>
        <begin position="220"/>
        <end position="368"/>
    </location>
</feature>
<dbReference type="PANTHER" id="PTHR11022">
    <property type="entry name" value="PEPTIDOGLYCAN RECOGNITION PROTEIN"/>
    <property type="match status" value="1"/>
</dbReference>
<evidence type="ECO:0000259" key="3">
    <source>
        <dbReference type="SMART" id="SM00644"/>
    </source>
</evidence>
<keyword evidence="6" id="KW-1185">Reference proteome</keyword>
<dbReference type="Proteomes" id="UP000231693">
    <property type="component" value="Unassembled WGS sequence"/>
</dbReference>
<dbReference type="GO" id="GO:0008270">
    <property type="term" value="F:zinc ion binding"/>
    <property type="evidence" value="ECO:0007669"/>
    <property type="project" value="InterPro"/>
</dbReference>
<dbReference type="Gene3D" id="2.60.40.10">
    <property type="entry name" value="Immunoglobulins"/>
    <property type="match status" value="1"/>
</dbReference>
<dbReference type="Pfam" id="PF01510">
    <property type="entry name" value="Amidase_2"/>
    <property type="match status" value="1"/>
</dbReference>
<dbReference type="InterPro" id="IPR015510">
    <property type="entry name" value="PGRP"/>
</dbReference>
<dbReference type="Gene3D" id="3.40.80.10">
    <property type="entry name" value="Peptidoglycan recognition protein-like"/>
    <property type="match status" value="1"/>
</dbReference>
<dbReference type="SMART" id="SM00701">
    <property type="entry name" value="PGRP"/>
    <property type="match status" value="1"/>
</dbReference>